<protein>
    <recommendedName>
        <fullName evidence="14">Zinc finger protein</fullName>
    </recommendedName>
</protein>
<comment type="subcellular location">
    <subcellularLocation>
        <location evidence="1">Nucleus</location>
    </subcellularLocation>
</comment>
<dbReference type="GO" id="GO:0000978">
    <property type="term" value="F:RNA polymerase II cis-regulatory region sequence-specific DNA binding"/>
    <property type="evidence" value="ECO:0007669"/>
    <property type="project" value="TreeGrafter"/>
</dbReference>
<dbReference type="Proteomes" id="UP000092462">
    <property type="component" value="Unassembled WGS sequence"/>
</dbReference>
<dbReference type="PANTHER" id="PTHR24388:SF104">
    <property type="entry name" value="AT-RICH BINDING PROTEIN-RELATED"/>
    <property type="match status" value="1"/>
</dbReference>
<reference evidence="12" key="1">
    <citation type="submission" date="2022-08" db="UniProtKB">
        <authorList>
            <consortium name="EnsemblMetazoa"/>
        </authorList>
    </citation>
    <scope>IDENTIFICATION</scope>
    <source>
        <strain evidence="12">Israel</strain>
    </source>
</reference>
<dbReference type="Pfam" id="PF13912">
    <property type="entry name" value="zf-C2H2_6"/>
    <property type="match status" value="1"/>
</dbReference>
<feature type="compositionally biased region" description="Basic and acidic residues" evidence="11">
    <location>
        <begin position="462"/>
        <end position="487"/>
    </location>
</feature>
<keyword evidence="9" id="KW-0539">Nucleus</keyword>
<evidence type="ECO:0000256" key="7">
    <source>
        <dbReference type="ARBA" id="ARBA00023125"/>
    </source>
</evidence>
<dbReference type="InterPro" id="IPR013087">
    <property type="entry name" value="Znf_C2H2_type"/>
</dbReference>
<keyword evidence="2" id="KW-0479">Metal-binding</keyword>
<dbReference type="VEuPathDB" id="VectorBase:PPAPM1_004834"/>
<dbReference type="EnsemblMetazoa" id="PPAI010325-RA">
    <property type="protein sequence ID" value="PPAI010325-PA"/>
    <property type="gene ID" value="PPAI010325"/>
</dbReference>
<keyword evidence="6" id="KW-0805">Transcription regulation</keyword>
<dbReference type="FunFam" id="3.30.160.60:FF:000325">
    <property type="entry name" value="ZFP90 zinc finger protein"/>
    <property type="match status" value="1"/>
</dbReference>
<name>A0A1B0DP89_PHLPP</name>
<evidence type="ECO:0000256" key="10">
    <source>
        <dbReference type="ARBA" id="ARBA00037948"/>
    </source>
</evidence>
<dbReference type="SUPFAM" id="SSF57667">
    <property type="entry name" value="beta-beta-alpha zinc fingers"/>
    <property type="match status" value="4"/>
</dbReference>
<dbReference type="FunFam" id="3.30.160.60:FF:000100">
    <property type="entry name" value="Zinc finger 45-like"/>
    <property type="match status" value="1"/>
</dbReference>
<evidence type="ECO:0000256" key="2">
    <source>
        <dbReference type="ARBA" id="ARBA00022723"/>
    </source>
</evidence>
<evidence type="ECO:0000256" key="8">
    <source>
        <dbReference type="ARBA" id="ARBA00023163"/>
    </source>
</evidence>
<dbReference type="EMBL" id="AJVK01018093">
    <property type="status" value="NOT_ANNOTATED_CDS"/>
    <property type="molecule type" value="Genomic_DNA"/>
</dbReference>
<dbReference type="GO" id="GO:0005634">
    <property type="term" value="C:nucleus"/>
    <property type="evidence" value="ECO:0007669"/>
    <property type="project" value="UniProtKB-SubCell"/>
</dbReference>
<keyword evidence="13" id="KW-1185">Reference proteome</keyword>
<accession>A0A1B0DP89</accession>
<keyword evidence="4" id="KW-0863">Zinc-finger</keyword>
<evidence type="ECO:0000256" key="3">
    <source>
        <dbReference type="ARBA" id="ARBA00022737"/>
    </source>
</evidence>
<evidence type="ECO:0000256" key="5">
    <source>
        <dbReference type="ARBA" id="ARBA00022833"/>
    </source>
</evidence>
<evidence type="ECO:0000256" key="6">
    <source>
        <dbReference type="ARBA" id="ARBA00023015"/>
    </source>
</evidence>
<proteinExistence type="inferred from homology"/>
<evidence type="ECO:0000256" key="9">
    <source>
        <dbReference type="ARBA" id="ARBA00023242"/>
    </source>
</evidence>
<dbReference type="VEuPathDB" id="VectorBase:PPAI010325"/>
<sequence length="535" mass="61677">MCAQSVKLCQYCNREVNSTSNRLIQELCGHNKCRRCFIQEKNGCRICQESQENARKSPQIHKVSSTPCKMKTTWAQMVTAAKELNAEIGQEEAENPGIRTESEEKSLDSEAWQIDTDVEENGGCAEDVTEEVVQESTAEKPDILPSVPDHISEEILPESRTRTKFRLSKNVKRLDNQRFECTICQRQFSSRQQCVYHSYCDPARKKPHECPHCGLGFVTLHHLQCHLESHEGNTLKCSLCSKEFNRTQSLQKHLKIHKAEYEHKCSKCDMTFPFKFYLKQHELKHENIRPHKCTICLRGFALKENLKKHLLVHTKEKRFTCEECGRKFSRSTTLKAHRNTHSKKRLFGPCSQCGKTFVDPRGFSRHSMTHNQAPSFNCSVCKAVFKRKDNLRRHIRIIHPEENLQETVEESVATRQDTEGHLEPKILNIPATRTCSVIKFTGNAKPPIVEPPAIEESPQRSPEAEKIAEVPEKPKTKKPYDPLEIYRKILCPSKDDEDEDAGASESVTKSPQENIFVHWRKRTSLNFTQNARRKD</sequence>
<evidence type="ECO:0000256" key="4">
    <source>
        <dbReference type="ARBA" id="ARBA00022771"/>
    </source>
</evidence>
<dbReference type="PROSITE" id="PS00028">
    <property type="entry name" value="ZINC_FINGER_C2H2_1"/>
    <property type="match status" value="7"/>
</dbReference>
<keyword evidence="3" id="KW-0677">Repeat</keyword>
<dbReference type="InterPro" id="IPR001841">
    <property type="entry name" value="Znf_RING"/>
</dbReference>
<evidence type="ECO:0000256" key="11">
    <source>
        <dbReference type="SAM" id="MobiDB-lite"/>
    </source>
</evidence>
<organism evidence="12 13">
    <name type="scientific">Phlebotomus papatasi</name>
    <name type="common">Sandfly</name>
    <dbReference type="NCBI Taxonomy" id="29031"/>
    <lineage>
        <taxon>Eukaryota</taxon>
        <taxon>Metazoa</taxon>
        <taxon>Ecdysozoa</taxon>
        <taxon>Arthropoda</taxon>
        <taxon>Hexapoda</taxon>
        <taxon>Insecta</taxon>
        <taxon>Pterygota</taxon>
        <taxon>Neoptera</taxon>
        <taxon>Endopterygota</taxon>
        <taxon>Diptera</taxon>
        <taxon>Nematocera</taxon>
        <taxon>Psychodoidea</taxon>
        <taxon>Psychodidae</taxon>
        <taxon>Phlebotomus</taxon>
        <taxon>Phlebotomus</taxon>
    </lineage>
</organism>
<evidence type="ECO:0000313" key="12">
    <source>
        <dbReference type="EnsemblMetazoa" id="PPAI010325-PA"/>
    </source>
</evidence>
<comment type="similarity">
    <text evidence="10">Belongs to the snail C2H2-type zinc-finger protein family.</text>
</comment>
<evidence type="ECO:0000256" key="1">
    <source>
        <dbReference type="ARBA" id="ARBA00004123"/>
    </source>
</evidence>
<keyword evidence="5" id="KW-0862">Zinc</keyword>
<dbReference type="SMART" id="SM00355">
    <property type="entry name" value="ZnF_C2H2"/>
    <property type="match status" value="8"/>
</dbReference>
<keyword evidence="7" id="KW-0238">DNA-binding</keyword>
<dbReference type="Pfam" id="PF00096">
    <property type="entry name" value="zf-C2H2"/>
    <property type="match status" value="4"/>
</dbReference>
<dbReference type="GO" id="GO:0000981">
    <property type="term" value="F:DNA-binding transcription factor activity, RNA polymerase II-specific"/>
    <property type="evidence" value="ECO:0007669"/>
    <property type="project" value="TreeGrafter"/>
</dbReference>
<dbReference type="Gene3D" id="3.30.160.60">
    <property type="entry name" value="Classic Zinc Finger"/>
    <property type="match status" value="5"/>
</dbReference>
<dbReference type="PROSITE" id="PS50157">
    <property type="entry name" value="ZINC_FINGER_C2H2_2"/>
    <property type="match status" value="7"/>
</dbReference>
<dbReference type="PANTHER" id="PTHR24388">
    <property type="entry name" value="ZINC FINGER PROTEIN"/>
    <property type="match status" value="1"/>
</dbReference>
<feature type="region of interest" description="Disordered" evidence="11">
    <location>
        <begin position="447"/>
        <end position="535"/>
    </location>
</feature>
<evidence type="ECO:0000313" key="13">
    <source>
        <dbReference type="Proteomes" id="UP000092462"/>
    </source>
</evidence>
<dbReference type="GO" id="GO:0008270">
    <property type="term" value="F:zinc ion binding"/>
    <property type="evidence" value="ECO:0007669"/>
    <property type="project" value="UniProtKB-KW"/>
</dbReference>
<keyword evidence="8" id="KW-0804">Transcription</keyword>
<dbReference type="PROSITE" id="PS50089">
    <property type="entry name" value="ZF_RING_2"/>
    <property type="match status" value="1"/>
</dbReference>
<dbReference type="InterPro" id="IPR050527">
    <property type="entry name" value="Snail/Krueppel_Znf"/>
</dbReference>
<dbReference type="AlphaFoldDB" id="A0A1B0DP89"/>
<feature type="compositionally biased region" description="Polar residues" evidence="11">
    <location>
        <begin position="524"/>
        <end position="535"/>
    </location>
</feature>
<evidence type="ECO:0008006" key="14">
    <source>
        <dbReference type="Google" id="ProtNLM"/>
    </source>
</evidence>
<dbReference type="InterPro" id="IPR036236">
    <property type="entry name" value="Znf_C2H2_sf"/>
</dbReference>